<dbReference type="Pfam" id="PF02854">
    <property type="entry name" value="MIF4G"/>
    <property type="match status" value="1"/>
</dbReference>
<organism evidence="3 4">
    <name type="scientific">Stentor coeruleus</name>
    <dbReference type="NCBI Taxonomy" id="5963"/>
    <lineage>
        <taxon>Eukaryota</taxon>
        <taxon>Sar</taxon>
        <taxon>Alveolata</taxon>
        <taxon>Ciliophora</taxon>
        <taxon>Postciliodesmatophora</taxon>
        <taxon>Heterotrichea</taxon>
        <taxon>Heterotrichida</taxon>
        <taxon>Stentoridae</taxon>
        <taxon>Stentor</taxon>
    </lineage>
</organism>
<reference evidence="3 4" key="1">
    <citation type="submission" date="2016-11" db="EMBL/GenBank/DDBJ databases">
        <title>The macronuclear genome of Stentor coeruleus: a giant cell with tiny introns.</title>
        <authorList>
            <person name="Slabodnick M."/>
            <person name="Ruby J.G."/>
            <person name="Reiff S.B."/>
            <person name="Swart E.C."/>
            <person name="Gosai S."/>
            <person name="Prabakaran S."/>
            <person name="Witkowska E."/>
            <person name="Larue G.E."/>
            <person name="Fisher S."/>
            <person name="Freeman R.M."/>
            <person name="Gunawardena J."/>
            <person name="Chu W."/>
            <person name="Stover N.A."/>
            <person name="Gregory B.D."/>
            <person name="Nowacki M."/>
            <person name="Derisi J."/>
            <person name="Roy S.W."/>
            <person name="Marshall W.F."/>
            <person name="Sood P."/>
        </authorList>
    </citation>
    <scope>NUCLEOTIDE SEQUENCE [LARGE SCALE GENOMIC DNA]</scope>
    <source>
        <strain evidence="3">WM001</strain>
    </source>
</reference>
<name>A0A1R2C3C4_9CILI</name>
<dbReference type="AlphaFoldDB" id="A0A1R2C3C4"/>
<dbReference type="OrthoDB" id="347287at2759"/>
<feature type="domain" description="MIF4G" evidence="2">
    <location>
        <begin position="248"/>
        <end position="470"/>
    </location>
</feature>
<dbReference type="SUPFAM" id="SSF48371">
    <property type="entry name" value="ARM repeat"/>
    <property type="match status" value="1"/>
</dbReference>
<accession>A0A1R2C3C4</accession>
<comment type="caution">
    <text evidence="3">The sequence shown here is derived from an EMBL/GenBank/DDBJ whole genome shotgun (WGS) entry which is preliminary data.</text>
</comment>
<dbReference type="GO" id="GO:0003723">
    <property type="term" value="F:RNA binding"/>
    <property type="evidence" value="ECO:0007669"/>
    <property type="project" value="InterPro"/>
</dbReference>
<dbReference type="EMBL" id="MPUH01000302">
    <property type="protein sequence ID" value="OMJ83470.1"/>
    <property type="molecule type" value="Genomic_DNA"/>
</dbReference>
<sequence length="494" mass="57166">MIGNVAIRTGGMKPYFAPEHLKAYRQNEHFKAPSLAELSVEAKEFVPSSRFTLNIQAEEFTPMSEPKILNISTPSDTDFLLKIKEFDPLHSEPEKPVADNNISTIPIEEALEENKSSDVPGEVCISENLQVEEKHIKGPEVIEKHRYGFEEIMSAFDEFVKNETFGEISKQLTEFSHRQVAVNRIKGRGHSQKKQKGKKEFLRYEEFKPIENDYWRRAKTAEEEKIHQQALATTLKLTTSVDDREKVKRKIKITLNKLSPSNIEKLQPELLSLGKESREALYYLVETLFDKSWAEVKYTPMYAHLCKYLKQEFEGYLFDGESPSKKKSNWFRYILLNCVQTAFDNAPTIPQNSQEPEIHLHLAKKKTHGNIRFIGELLKVKIVTAKIIQGIVEVLINLDQKSEAHEIDEDKLEVACVLISTAGHVFEKKNLKNETDKIFNYLNEILENNTTISSKLKFAIMNLNDERRNNWKKDMTEQPKKVEDIRSEFSMKKN</sequence>
<gene>
    <name evidence="3" type="ORF">SteCoe_15570</name>
</gene>
<protein>
    <recommendedName>
        <fullName evidence="2">MIF4G domain-containing protein</fullName>
    </recommendedName>
</protein>
<dbReference type="Gene3D" id="1.25.40.180">
    <property type="match status" value="1"/>
</dbReference>
<keyword evidence="4" id="KW-1185">Reference proteome</keyword>
<dbReference type="PANTHER" id="PTHR23253">
    <property type="entry name" value="EUKARYOTIC TRANSLATION INITIATION FACTOR 4 GAMMA"/>
    <property type="match status" value="1"/>
</dbReference>
<dbReference type="Proteomes" id="UP000187209">
    <property type="component" value="Unassembled WGS sequence"/>
</dbReference>
<proteinExistence type="predicted"/>
<evidence type="ECO:0000256" key="1">
    <source>
        <dbReference type="SAM" id="MobiDB-lite"/>
    </source>
</evidence>
<dbReference type="InterPro" id="IPR016024">
    <property type="entry name" value="ARM-type_fold"/>
</dbReference>
<feature type="region of interest" description="Disordered" evidence="1">
    <location>
        <begin position="471"/>
        <end position="494"/>
    </location>
</feature>
<evidence type="ECO:0000313" key="3">
    <source>
        <dbReference type="EMBL" id="OMJ83470.1"/>
    </source>
</evidence>
<evidence type="ECO:0000313" key="4">
    <source>
        <dbReference type="Proteomes" id="UP000187209"/>
    </source>
</evidence>
<dbReference type="SMART" id="SM00543">
    <property type="entry name" value="MIF4G"/>
    <property type="match status" value="1"/>
</dbReference>
<evidence type="ECO:0000259" key="2">
    <source>
        <dbReference type="SMART" id="SM00543"/>
    </source>
</evidence>
<dbReference type="InterPro" id="IPR003890">
    <property type="entry name" value="MIF4G-like_typ-3"/>
</dbReference>